<protein>
    <submittedName>
        <fullName evidence="1">Uncharacterized protein</fullName>
    </submittedName>
</protein>
<comment type="caution">
    <text evidence="1">The sequence shown here is derived from an EMBL/GenBank/DDBJ whole genome shotgun (WGS) entry which is preliminary data.</text>
</comment>
<organism evidence="1 2">
    <name type="scientific">Nelumbo nucifera</name>
    <name type="common">Sacred lotus</name>
    <dbReference type="NCBI Taxonomy" id="4432"/>
    <lineage>
        <taxon>Eukaryota</taxon>
        <taxon>Viridiplantae</taxon>
        <taxon>Streptophyta</taxon>
        <taxon>Embryophyta</taxon>
        <taxon>Tracheophyta</taxon>
        <taxon>Spermatophyta</taxon>
        <taxon>Magnoliopsida</taxon>
        <taxon>Proteales</taxon>
        <taxon>Nelumbonaceae</taxon>
        <taxon>Nelumbo</taxon>
    </lineage>
</organism>
<sequence length="75" mass="8593">MSMKRITWTELALKGITFKAEFSHKEGQIETVHKISLPKIRKTDQILDCQSSKALESGPPWILYNVKFQKSNAES</sequence>
<name>A0A822YP80_NELNU</name>
<gene>
    <name evidence="1" type="ORF">HUJ06_004967</name>
</gene>
<dbReference type="Proteomes" id="UP000607653">
    <property type="component" value="Unassembled WGS sequence"/>
</dbReference>
<evidence type="ECO:0000313" key="2">
    <source>
        <dbReference type="Proteomes" id="UP000607653"/>
    </source>
</evidence>
<dbReference type="AlphaFoldDB" id="A0A822YP80"/>
<accession>A0A822YP80</accession>
<dbReference type="EMBL" id="DUZY01000004">
    <property type="protein sequence ID" value="DAD34327.1"/>
    <property type="molecule type" value="Genomic_DNA"/>
</dbReference>
<proteinExistence type="predicted"/>
<evidence type="ECO:0000313" key="1">
    <source>
        <dbReference type="EMBL" id="DAD34327.1"/>
    </source>
</evidence>
<keyword evidence="2" id="KW-1185">Reference proteome</keyword>
<reference evidence="1 2" key="1">
    <citation type="journal article" date="2020" name="Mol. Biol. Evol.">
        <title>Distinct Expression and Methylation Patterns for Genes with Different Fates following a Single Whole-Genome Duplication in Flowering Plants.</title>
        <authorList>
            <person name="Shi T."/>
            <person name="Rahmani R.S."/>
            <person name="Gugger P.F."/>
            <person name="Wang M."/>
            <person name="Li H."/>
            <person name="Zhang Y."/>
            <person name="Li Z."/>
            <person name="Wang Q."/>
            <person name="Van de Peer Y."/>
            <person name="Marchal K."/>
            <person name="Chen J."/>
        </authorList>
    </citation>
    <scope>NUCLEOTIDE SEQUENCE [LARGE SCALE GENOMIC DNA]</scope>
    <source>
        <tissue evidence="1">Leaf</tissue>
    </source>
</reference>